<comment type="caution">
    <text evidence="1">The sequence shown here is derived from an EMBL/GenBank/DDBJ whole genome shotgun (WGS) entry which is preliminary data.</text>
</comment>
<proteinExistence type="predicted"/>
<accession>A0AAE1AT84</accession>
<evidence type="ECO:0000313" key="2">
    <source>
        <dbReference type="Proteomes" id="UP001283361"/>
    </source>
</evidence>
<gene>
    <name evidence="1" type="ORF">RRG08_012101</name>
</gene>
<protein>
    <submittedName>
        <fullName evidence="1">Uncharacterized protein</fullName>
    </submittedName>
</protein>
<keyword evidence="2" id="KW-1185">Reference proteome</keyword>
<organism evidence="1 2">
    <name type="scientific">Elysia crispata</name>
    <name type="common">lettuce slug</name>
    <dbReference type="NCBI Taxonomy" id="231223"/>
    <lineage>
        <taxon>Eukaryota</taxon>
        <taxon>Metazoa</taxon>
        <taxon>Spiralia</taxon>
        <taxon>Lophotrochozoa</taxon>
        <taxon>Mollusca</taxon>
        <taxon>Gastropoda</taxon>
        <taxon>Heterobranchia</taxon>
        <taxon>Euthyneura</taxon>
        <taxon>Panpulmonata</taxon>
        <taxon>Sacoglossa</taxon>
        <taxon>Placobranchoidea</taxon>
        <taxon>Plakobranchidae</taxon>
        <taxon>Elysia</taxon>
    </lineage>
</organism>
<sequence>MATFHHAALQKQNTPEKWKNVYKDTIKLEHLNLTGQLSVSSMRCNEPKTKTFNEFVGERGEISMAQTNRTGQCVPVCYGIRSHDFIEKDTRCVRQCTVWSHVFENTIKLTCQSARPRPLDVSSGSVEAEEEFGRINSVTHAERCLFPLRYFGEKVHV</sequence>
<evidence type="ECO:0000313" key="1">
    <source>
        <dbReference type="EMBL" id="KAK3793339.1"/>
    </source>
</evidence>
<dbReference type="EMBL" id="JAWDGP010001257">
    <property type="protein sequence ID" value="KAK3793339.1"/>
    <property type="molecule type" value="Genomic_DNA"/>
</dbReference>
<name>A0AAE1AT84_9GAST</name>
<dbReference type="AlphaFoldDB" id="A0AAE1AT84"/>
<dbReference type="Proteomes" id="UP001283361">
    <property type="component" value="Unassembled WGS sequence"/>
</dbReference>
<reference evidence="1" key="1">
    <citation type="journal article" date="2023" name="G3 (Bethesda)">
        <title>A reference genome for the long-term kleptoplast-retaining sea slug Elysia crispata morphotype clarki.</title>
        <authorList>
            <person name="Eastman K.E."/>
            <person name="Pendleton A.L."/>
            <person name="Shaikh M.A."/>
            <person name="Suttiyut T."/>
            <person name="Ogas R."/>
            <person name="Tomko P."/>
            <person name="Gavelis G."/>
            <person name="Widhalm J.R."/>
            <person name="Wisecaver J.H."/>
        </authorList>
    </citation>
    <scope>NUCLEOTIDE SEQUENCE</scope>
    <source>
        <strain evidence="1">ECLA1</strain>
    </source>
</reference>